<evidence type="ECO:0000313" key="6">
    <source>
        <dbReference type="EMBL" id="RKP33416.1"/>
    </source>
</evidence>
<feature type="region of interest" description="Disordered" evidence="1">
    <location>
        <begin position="845"/>
        <end position="910"/>
    </location>
</feature>
<evidence type="ECO:0000313" key="7">
    <source>
        <dbReference type="Proteomes" id="UP000268162"/>
    </source>
</evidence>
<dbReference type="Pfam" id="PF21144">
    <property type="entry name" value="Aquarius_N_3rd"/>
    <property type="match status" value="1"/>
</dbReference>
<dbReference type="FunFam" id="3.40.50.300:FF:003210">
    <property type="entry name" value="RNA helicase aquarius"/>
    <property type="match status" value="1"/>
</dbReference>
<dbReference type="GO" id="GO:0071013">
    <property type="term" value="C:catalytic step 2 spliceosome"/>
    <property type="evidence" value="ECO:0007669"/>
    <property type="project" value="TreeGrafter"/>
</dbReference>
<evidence type="ECO:0000259" key="3">
    <source>
        <dbReference type="Pfam" id="PF13087"/>
    </source>
</evidence>
<dbReference type="SUPFAM" id="SSF52540">
    <property type="entry name" value="P-loop containing nucleoside triphosphate hydrolases"/>
    <property type="match status" value="1"/>
</dbReference>
<dbReference type="Gene3D" id="3.40.50.300">
    <property type="entry name" value="P-loop containing nucleotide triphosphate hydrolases"/>
    <property type="match status" value="2"/>
</dbReference>
<dbReference type="GO" id="GO:0004386">
    <property type="term" value="F:helicase activity"/>
    <property type="evidence" value="ECO:0007669"/>
    <property type="project" value="InterPro"/>
</dbReference>
<proteinExistence type="predicted"/>
<dbReference type="PANTHER" id="PTHR10887:SF5">
    <property type="entry name" value="RNA HELICASE AQUARIUS"/>
    <property type="match status" value="1"/>
</dbReference>
<dbReference type="Pfam" id="PF13086">
    <property type="entry name" value="AAA_11"/>
    <property type="match status" value="2"/>
</dbReference>
<feature type="domain" description="RNA helicase aquarius insertion" evidence="5">
    <location>
        <begin position="163"/>
        <end position="232"/>
    </location>
</feature>
<dbReference type="Pfam" id="PF13087">
    <property type="entry name" value="AAA_12"/>
    <property type="match status" value="1"/>
</dbReference>
<evidence type="ECO:0000259" key="2">
    <source>
        <dbReference type="Pfam" id="PF13086"/>
    </source>
</evidence>
<dbReference type="AlphaFoldDB" id="A0A4P9ZJJ1"/>
<feature type="region of interest" description="Disordered" evidence="1">
    <location>
        <begin position="777"/>
        <end position="798"/>
    </location>
</feature>
<feature type="domain" description="DNA2/NAM7 helicase-like C-terminal" evidence="3">
    <location>
        <begin position="561"/>
        <end position="752"/>
    </location>
</feature>
<dbReference type="InterPro" id="IPR041677">
    <property type="entry name" value="DNA2/NAM7_AAA_11"/>
</dbReference>
<dbReference type="Proteomes" id="UP000268162">
    <property type="component" value="Unassembled WGS sequence"/>
</dbReference>
<reference evidence="7" key="1">
    <citation type="journal article" date="2018" name="Nat. Microbiol.">
        <title>Leveraging single-cell genomics to expand the fungal tree of life.</title>
        <authorList>
            <person name="Ahrendt S.R."/>
            <person name="Quandt C.A."/>
            <person name="Ciobanu D."/>
            <person name="Clum A."/>
            <person name="Salamov A."/>
            <person name="Andreopoulos B."/>
            <person name="Cheng J.F."/>
            <person name="Woyke T."/>
            <person name="Pelin A."/>
            <person name="Henrissat B."/>
            <person name="Reynolds N.K."/>
            <person name="Benny G.L."/>
            <person name="Smith M.E."/>
            <person name="James T.Y."/>
            <person name="Grigoriev I.V."/>
        </authorList>
    </citation>
    <scope>NUCLEOTIDE SEQUENCE [LARGE SCALE GENOMIC DNA]</scope>
    <source>
        <strain evidence="7">RSA 468</strain>
    </source>
</reference>
<keyword evidence="6" id="KW-0378">Hydrolase</keyword>
<dbReference type="InterPro" id="IPR048967">
    <property type="entry name" value="Aquarius_insert"/>
</dbReference>
<feature type="compositionally biased region" description="Low complexity" evidence="1">
    <location>
        <begin position="869"/>
        <end position="879"/>
    </location>
</feature>
<evidence type="ECO:0000256" key="1">
    <source>
        <dbReference type="SAM" id="MobiDB-lite"/>
    </source>
</evidence>
<feature type="region of interest" description="Disordered" evidence="1">
    <location>
        <begin position="43"/>
        <end position="64"/>
    </location>
</feature>
<dbReference type="GO" id="GO:0003729">
    <property type="term" value="F:mRNA binding"/>
    <property type="evidence" value="ECO:0007669"/>
    <property type="project" value="TreeGrafter"/>
</dbReference>
<gene>
    <name evidence="6" type="ORF">BJ085DRAFT_30644</name>
</gene>
<keyword evidence="7" id="KW-1185">Reference proteome</keyword>
<protein>
    <submittedName>
        <fullName evidence="6">P-loop containing nucleoside triphosphate hydrolase protein</fullName>
    </submittedName>
</protein>
<dbReference type="InterPro" id="IPR047187">
    <property type="entry name" value="SF1_C_Upf1"/>
</dbReference>
<feature type="region of interest" description="Disordered" evidence="1">
    <location>
        <begin position="1"/>
        <end position="22"/>
    </location>
</feature>
<dbReference type="EMBL" id="ML003910">
    <property type="protein sequence ID" value="RKP33416.1"/>
    <property type="molecule type" value="Genomic_DNA"/>
</dbReference>
<dbReference type="Pfam" id="PF21143">
    <property type="entry name" value="Aquarius_N_2nd"/>
    <property type="match status" value="1"/>
</dbReference>
<dbReference type="GO" id="GO:0016787">
    <property type="term" value="F:hydrolase activity"/>
    <property type="evidence" value="ECO:0007669"/>
    <property type="project" value="UniProtKB-KW"/>
</dbReference>
<feature type="domain" description="DNA2/NAM7 helicase helicase" evidence="2">
    <location>
        <begin position="473"/>
        <end position="552"/>
    </location>
</feature>
<name>A0A4P9ZJJ1_9FUNG</name>
<feature type="compositionally biased region" description="Acidic residues" evidence="1">
    <location>
        <begin position="897"/>
        <end position="910"/>
    </location>
</feature>
<dbReference type="CDD" id="cd18808">
    <property type="entry name" value="SF1_C_Upf1"/>
    <property type="match status" value="1"/>
</dbReference>
<dbReference type="FunFam" id="3.40.50.300:FF:002863">
    <property type="entry name" value="Pre-mRNA-splicing factor cwf11"/>
    <property type="match status" value="1"/>
</dbReference>
<feature type="compositionally biased region" description="Basic and acidic residues" evidence="1">
    <location>
        <begin position="44"/>
        <end position="61"/>
    </location>
</feature>
<feature type="domain" description="RNA helicase aquarius beta-barrel" evidence="4">
    <location>
        <begin position="1"/>
        <end position="113"/>
    </location>
</feature>
<dbReference type="InterPro" id="IPR045055">
    <property type="entry name" value="DNA2/NAM7-like"/>
</dbReference>
<dbReference type="STRING" id="215637.A0A4P9ZJJ1"/>
<dbReference type="InterPro" id="IPR027417">
    <property type="entry name" value="P-loop_NTPase"/>
</dbReference>
<dbReference type="InterPro" id="IPR048966">
    <property type="entry name" value="Aquarius_b-barrel"/>
</dbReference>
<accession>A0A4P9ZJJ1</accession>
<dbReference type="CDD" id="cd17935">
    <property type="entry name" value="EEXXQc_AQR"/>
    <property type="match status" value="1"/>
</dbReference>
<evidence type="ECO:0000259" key="4">
    <source>
        <dbReference type="Pfam" id="PF21143"/>
    </source>
</evidence>
<feature type="domain" description="DNA2/NAM7 helicase helicase" evidence="2">
    <location>
        <begin position="244"/>
        <end position="324"/>
    </location>
</feature>
<organism evidence="6 7">
    <name type="scientific">Dimargaris cristalligena</name>
    <dbReference type="NCBI Taxonomy" id="215637"/>
    <lineage>
        <taxon>Eukaryota</taxon>
        <taxon>Fungi</taxon>
        <taxon>Fungi incertae sedis</taxon>
        <taxon>Zoopagomycota</taxon>
        <taxon>Kickxellomycotina</taxon>
        <taxon>Dimargaritomycetes</taxon>
        <taxon>Dimargaritales</taxon>
        <taxon>Dimargaritaceae</taxon>
        <taxon>Dimargaris</taxon>
    </lineage>
</organism>
<dbReference type="InterPro" id="IPR041679">
    <property type="entry name" value="DNA2/NAM7-like_C"/>
</dbReference>
<sequence>MFLVTIRGPAHSSKTTKATDAASPDDKLGIAYVRGCEVLDQIGEDGKPVEERGKPRDEQRRPTGPLRTFRVVLDANQYAQDMRDYEHGGDTKASLDQPPREDIYETFNLLVRRKPEENNFKAVLETIRDLMLNERVVVPAWLQSVFLGYGDPAGAHYSRLPQALSSIDFRDTFLDLEHVRASFAPMAVEAPGAPTPPYVVKFSAGANASANGDATLQVATYTPPNMGPYPFNVPRRNAIRFTPRQVEAIRSGVNPGLSLIVGPPGTGKTDVAVQIIANLYHNFPDQHILLVTHSNQALNQLFTKIMALDIDERHLLRLGHGEEELETDEDFGKLGRVNSFLEKRLRLLGEVDRLAKSLDVPGDHGDTCETASYFYVSRVLPRWEPYLRLLEKAKRSPGATDPAVERETLATQFPFQVYFQNAPQPLFPAEASVAHTVAIAEGCFHHINQMFTELEEIRPFELLRTNYDRSNYLLTKEARIIAMTCTHAALKRRELVRLGFKYDSVVMEEAAQILEIETLIPLLLQNPEDGRDRLKRVVLIGDHHQLPPIVKNQRFQRYGNMEQSLFTRFMRLGVPGIQLDCQGRARPALSRLYAWRYRQLGDLPNVQSEPRYLMANAGFAAPCQLINVEDYEGQGESAPTPYFYQNVGEAEYVVAVYQYMRLLGYPADRITILTTYNGQKALIRDVLQARCSWHPYFQTPAKITTVDKYQGQQNDYILLSLVRTKAVGHLRDIRRLTVAVSRARLGLYVFARQSLFATCAELAPTLNQLMNHPEFANRSSTAVPHQSPSDQQRQGQSQRLVLYPTETFPSERPVDTPLDPEHTLVVDDVAHLGKVVYEMARRQLSAAEPENGADHSHAQAPGEPTTDQSDASSDEASPGEAGGSGDDADGSANGQEMNEDGASDSADSDA</sequence>
<dbReference type="PANTHER" id="PTHR10887">
    <property type="entry name" value="DNA2/NAM7 HELICASE FAMILY"/>
    <property type="match status" value="1"/>
</dbReference>
<evidence type="ECO:0000259" key="5">
    <source>
        <dbReference type="Pfam" id="PF21144"/>
    </source>
</evidence>